<evidence type="ECO:0000313" key="2">
    <source>
        <dbReference type="Proteomes" id="UP000633731"/>
    </source>
</evidence>
<accession>A0ACC5RQJ6</accession>
<keyword evidence="1" id="KW-0808">Transferase</keyword>
<organism evidence="1 2">
    <name type="scientific">Enterobacter agglomerans</name>
    <name type="common">Erwinia herbicola</name>
    <name type="synonym">Pantoea agglomerans</name>
    <dbReference type="NCBI Taxonomy" id="549"/>
    <lineage>
        <taxon>Bacteria</taxon>
        <taxon>Pseudomonadati</taxon>
        <taxon>Pseudomonadota</taxon>
        <taxon>Gammaproteobacteria</taxon>
        <taxon>Enterobacterales</taxon>
        <taxon>Erwiniaceae</taxon>
        <taxon>Pantoea</taxon>
        <taxon>Pantoea agglomerans group</taxon>
    </lineage>
</organism>
<proteinExistence type="predicted"/>
<evidence type="ECO:0000313" key="1">
    <source>
        <dbReference type="EMBL" id="MBK4726996.1"/>
    </source>
</evidence>
<keyword evidence="2" id="KW-1185">Reference proteome</keyword>
<dbReference type="Proteomes" id="UP000633731">
    <property type="component" value="Unassembled WGS sequence"/>
</dbReference>
<comment type="caution">
    <text evidence="1">The sequence shown here is derived from an EMBL/GenBank/DDBJ whole genome shotgun (WGS) entry which is preliminary data.</text>
</comment>
<name>A0ACC5RQJ6_ENTAG</name>
<sequence>MSFLDLIVEENNHFLLTIKKMQNNGYPLVLIGAGCLAQMTWDFLKGQQVKIDYVAINQAWLSAGDNFNGWELTALEQLASEGKPVNYIYAIQYVPEELTTLLANTSAESLIFDPSFIGVNTTEIITLAFCQQHEAAFEALYQSLGDERSKQTLIAFINQRICAQTKYYKNVFEPVHYFPADIINLKDNEVFVDCGAYNGDSIAAFHSALLSQGAGLPKKIFAFEPDSANFAALQQNTQDTGYCVCLQEGVWSSESTLRFSSGKALSSKVSEDEGDEIIHLTTIDKVVVNEKVTFIKMDVEGAELDALKGAKKTIATQKPTLAISAYHKPDDLLALSLFIKEIEADYRFYLRAHHPLHAFELVLYALPC</sequence>
<keyword evidence="1" id="KW-0489">Methyltransferase</keyword>
<protein>
    <submittedName>
        <fullName evidence="1">FkbM family methyltransferase</fullName>
    </submittedName>
</protein>
<reference evidence="1" key="1">
    <citation type="submission" date="2021-01" db="EMBL/GenBank/DDBJ databases">
        <title>Draft genome of Pantoea agglomerans Eh 335.</title>
        <authorList>
            <person name="Emsley S.A."/>
            <person name="Oline D.K."/>
            <person name="Saw J.H."/>
            <person name="Ushijima B."/>
            <person name="Videau P."/>
            <person name="Koyack M.J."/>
        </authorList>
    </citation>
    <scope>NUCLEOTIDE SEQUENCE</scope>
    <source>
        <strain evidence="1">Eh 335</strain>
    </source>
</reference>
<gene>
    <name evidence="1" type="ORF">JJL49_17355</name>
</gene>
<dbReference type="EMBL" id="JAEOXF010000012">
    <property type="protein sequence ID" value="MBK4726996.1"/>
    <property type="molecule type" value="Genomic_DNA"/>
</dbReference>